<proteinExistence type="predicted"/>
<dbReference type="Pfam" id="PF13385">
    <property type="entry name" value="Laminin_G_3"/>
    <property type="match status" value="1"/>
</dbReference>
<dbReference type="Gene3D" id="2.60.120.200">
    <property type="match status" value="2"/>
</dbReference>
<name>X1B137_9ZZZZ</name>
<dbReference type="InterPro" id="IPR013320">
    <property type="entry name" value="ConA-like_dom_sf"/>
</dbReference>
<accession>X1B137</accession>
<comment type="caution">
    <text evidence="1">The sequence shown here is derived from an EMBL/GenBank/DDBJ whole genome shotgun (WGS) entry which is preliminary data.</text>
</comment>
<organism evidence="1">
    <name type="scientific">marine sediment metagenome</name>
    <dbReference type="NCBI Taxonomy" id="412755"/>
    <lineage>
        <taxon>unclassified sequences</taxon>
        <taxon>metagenomes</taxon>
        <taxon>ecological metagenomes</taxon>
    </lineage>
</organism>
<dbReference type="EMBL" id="BART01013515">
    <property type="protein sequence ID" value="GAG77958.1"/>
    <property type="molecule type" value="Genomic_DNA"/>
</dbReference>
<evidence type="ECO:0008006" key="2">
    <source>
        <dbReference type="Google" id="ProtNLM"/>
    </source>
</evidence>
<reference evidence="1" key="1">
    <citation type="journal article" date="2014" name="Front. Microbiol.">
        <title>High frequency of phylogenetically diverse reductive dehalogenase-homologous genes in deep subseafloor sedimentary metagenomes.</title>
        <authorList>
            <person name="Kawai M."/>
            <person name="Futagami T."/>
            <person name="Toyoda A."/>
            <person name="Takaki Y."/>
            <person name="Nishi S."/>
            <person name="Hori S."/>
            <person name="Arai W."/>
            <person name="Tsubouchi T."/>
            <person name="Morono Y."/>
            <person name="Uchiyama I."/>
            <person name="Ito T."/>
            <person name="Fujiyama A."/>
            <person name="Inagaki F."/>
            <person name="Takami H."/>
        </authorList>
    </citation>
    <scope>NUCLEOTIDE SEQUENCE</scope>
    <source>
        <strain evidence="1">Expedition CK06-06</strain>
    </source>
</reference>
<dbReference type="SUPFAM" id="SSF49899">
    <property type="entry name" value="Concanavalin A-like lectins/glucanases"/>
    <property type="match status" value="2"/>
</dbReference>
<feature type="non-terminal residue" evidence="1">
    <location>
        <position position="1"/>
    </location>
</feature>
<sequence>GALDYITILDDDGYDFAAAFTLAGWVNSDIALPDTPRQILHRYDSTSKDGYRITLTTAGKLEFGVFVNPTETSIVSDSALSSGWHFFVATRSATGVMNLYIDSVLQEDTDTLSGAIAAAGAAGNILLGIPSERDDLGTIVDDCVLYWKMNDNAASTDVVETKAGRTGTAQQDTQDIDTTGVIDGALTFNGATDFVSVADWPELDFGAFSIGVWVKPDRLGHTGNQYIISR</sequence>
<gene>
    <name evidence="1" type="ORF">S01H4_27590</name>
</gene>
<feature type="non-terminal residue" evidence="1">
    <location>
        <position position="230"/>
    </location>
</feature>
<dbReference type="AlphaFoldDB" id="X1B137"/>
<protein>
    <recommendedName>
        <fullName evidence="2">LamG-like jellyroll fold domain-containing protein</fullName>
    </recommendedName>
</protein>
<evidence type="ECO:0000313" key="1">
    <source>
        <dbReference type="EMBL" id="GAG77958.1"/>
    </source>
</evidence>